<organism evidence="5 6">
    <name type="scientific">Planktosalinus lacus</name>
    <dbReference type="NCBI Taxonomy" id="1526573"/>
    <lineage>
        <taxon>Bacteria</taxon>
        <taxon>Pseudomonadati</taxon>
        <taxon>Bacteroidota</taxon>
        <taxon>Flavobacteriia</taxon>
        <taxon>Flavobacteriales</taxon>
        <taxon>Flavobacteriaceae</taxon>
        <taxon>Planktosalinus</taxon>
    </lineage>
</organism>
<dbReference type="Gene3D" id="3.40.50.1580">
    <property type="entry name" value="Nucleoside phosphorylase domain"/>
    <property type="match status" value="1"/>
</dbReference>
<reference evidence="5" key="1">
    <citation type="journal article" date="2014" name="Int. J. Syst. Evol. Microbiol.">
        <title>Complete genome sequence of Corynebacterium casei LMG S-19264T (=DSM 44701T), isolated from a smear-ripened cheese.</title>
        <authorList>
            <consortium name="US DOE Joint Genome Institute (JGI-PGF)"/>
            <person name="Walter F."/>
            <person name="Albersmeier A."/>
            <person name="Kalinowski J."/>
            <person name="Ruckert C."/>
        </authorList>
    </citation>
    <scope>NUCLEOTIDE SEQUENCE</scope>
    <source>
        <strain evidence="5">CGMCC 1.12924</strain>
    </source>
</reference>
<dbReference type="PANTHER" id="PTHR43691:SF11">
    <property type="entry name" value="FI09636P-RELATED"/>
    <property type="match status" value="1"/>
</dbReference>
<comment type="catalytic activity">
    <reaction evidence="3">
        <text>uridine + phosphate = alpha-D-ribose 1-phosphate + uracil</text>
        <dbReference type="Rhea" id="RHEA:24388"/>
        <dbReference type="ChEBI" id="CHEBI:16704"/>
        <dbReference type="ChEBI" id="CHEBI:17568"/>
        <dbReference type="ChEBI" id="CHEBI:43474"/>
        <dbReference type="ChEBI" id="CHEBI:57720"/>
        <dbReference type="EC" id="2.4.2.3"/>
    </reaction>
</comment>
<dbReference type="GO" id="GO:0006152">
    <property type="term" value="P:purine nucleoside catabolic process"/>
    <property type="evidence" value="ECO:0007669"/>
    <property type="project" value="TreeGrafter"/>
</dbReference>
<accession>A0A8J2Y8I7</accession>
<dbReference type="CDD" id="cd00436">
    <property type="entry name" value="UP_TbUP-like"/>
    <property type="match status" value="1"/>
</dbReference>
<dbReference type="EMBL" id="BMGK01000006">
    <property type="protein sequence ID" value="GGD93450.1"/>
    <property type="molecule type" value="Genomic_DNA"/>
</dbReference>
<keyword evidence="6" id="KW-1185">Reference proteome</keyword>
<evidence type="ECO:0000259" key="4">
    <source>
        <dbReference type="Pfam" id="PF01048"/>
    </source>
</evidence>
<dbReference type="PANTHER" id="PTHR43691">
    <property type="entry name" value="URIDINE PHOSPHORYLASE"/>
    <property type="match status" value="1"/>
</dbReference>
<sequence length="290" mass="32311">MKIKESELILNPNGSVYHLHLLPGQVADAVITVGDSDRVEEITKYFENIEFTVQNREFKTQTGSYKGKRITVISTGIGTDNIDIVLNELDAVVNIDLKSRTVKDQLKSLDIIRIGTSGSINQEVPLDSFLVSEMSIGFDSLMHFYKSDGVEESEATQAFITHTGWFSKKSEPYIIKASERLVKIFKSDLTKSGITATNIGFYGPQGRVLRIPLQDAEINKKLASFQYRGLNITNMEMETAGIYGLSKLLGHNALSLNALIANRVTGEFSKDPKKLVERLITYALERITNV</sequence>
<dbReference type="InterPro" id="IPR035994">
    <property type="entry name" value="Nucleoside_phosphorylase_sf"/>
</dbReference>
<dbReference type="GO" id="GO:0004850">
    <property type="term" value="F:uridine phosphorylase activity"/>
    <property type="evidence" value="ECO:0007669"/>
    <property type="project" value="UniProtKB-EC"/>
</dbReference>
<comment type="caution">
    <text evidence="5">The sequence shown here is derived from an EMBL/GenBank/DDBJ whole genome shotgun (WGS) entry which is preliminary data.</text>
</comment>
<gene>
    <name evidence="5" type="primary">udp</name>
    <name evidence="5" type="ORF">GCM10011312_16530</name>
</gene>
<name>A0A8J2Y8I7_9FLAO</name>
<proteinExistence type="predicted"/>
<evidence type="ECO:0000256" key="3">
    <source>
        <dbReference type="ARBA" id="ARBA00048447"/>
    </source>
</evidence>
<dbReference type="AlphaFoldDB" id="A0A8J2Y8I7"/>
<dbReference type="GO" id="GO:0004731">
    <property type="term" value="F:purine-nucleoside phosphorylase activity"/>
    <property type="evidence" value="ECO:0007669"/>
    <property type="project" value="TreeGrafter"/>
</dbReference>
<evidence type="ECO:0000313" key="5">
    <source>
        <dbReference type="EMBL" id="GGD93450.1"/>
    </source>
</evidence>
<dbReference type="Proteomes" id="UP000652231">
    <property type="component" value="Unassembled WGS sequence"/>
</dbReference>
<dbReference type="EC" id="2.4.2.3" evidence="1"/>
<evidence type="ECO:0000256" key="1">
    <source>
        <dbReference type="ARBA" id="ARBA00011888"/>
    </source>
</evidence>
<dbReference type="Pfam" id="PF01048">
    <property type="entry name" value="PNP_UDP_1"/>
    <property type="match status" value="1"/>
</dbReference>
<evidence type="ECO:0000256" key="2">
    <source>
        <dbReference type="ARBA" id="ARBA00021980"/>
    </source>
</evidence>
<dbReference type="GO" id="GO:0005829">
    <property type="term" value="C:cytosol"/>
    <property type="evidence" value="ECO:0007669"/>
    <property type="project" value="TreeGrafter"/>
</dbReference>
<feature type="domain" description="Nucleoside phosphorylase" evidence="4">
    <location>
        <begin position="29"/>
        <end position="263"/>
    </location>
</feature>
<protein>
    <recommendedName>
        <fullName evidence="2">Uridine phosphorylase</fullName>
        <ecNumber evidence="1">2.4.2.3</ecNumber>
    </recommendedName>
</protein>
<dbReference type="SUPFAM" id="SSF53167">
    <property type="entry name" value="Purine and uridine phosphorylases"/>
    <property type="match status" value="1"/>
</dbReference>
<evidence type="ECO:0000313" key="6">
    <source>
        <dbReference type="Proteomes" id="UP000652231"/>
    </source>
</evidence>
<dbReference type="RefSeq" id="WP_188441443.1">
    <property type="nucleotide sequence ID" value="NZ_BMGK01000006.1"/>
</dbReference>
<reference evidence="5" key="2">
    <citation type="submission" date="2020-09" db="EMBL/GenBank/DDBJ databases">
        <authorList>
            <person name="Sun Q."/>
            <person name="Zhou Y."/>
        </authorList>
    </citation>
    <scope>NUCLEOTIDE SEQUENCE</scope>
    <source>
        <strain evidence="5">CGMCC 1.12924</strain>
    </source>
</reference>
<dbReference type="InterPro" id="IPR000845">
    <property type="entry name" value="Nucleoside_phosphorylase_d"/>
</dbReference>